<dbReference type="Pfam" id="PF14291">
    <property type="entry name" value="DUF4371"/>
    <property type="match status" value="1"/>
</dbReference>
<dbReference type="Pfam" id="PF05699">
    <property type="entry name" value="Dimer_Tnp_hAT"/>
    <property type="match status" value="1"/>
</dbReference>
<dbReference type="OrthoDB" id="1048343at2759"/>
<evidence type="ECO:0000259" key="2">
    <source>
        <dbReference type="Pfam" id="PF14291"/>
    </source>
</evidence>
<accession>A0A9W3D8L2</accession>
<evidence type="ECO:0000313" key="4">
    <source>
        <dbReference type="RefSeq" id="XP_056860099.1"/>
    </source>
</evidence>
<dbReference type="KEGG" id="rsz:108834030"/>
<reference evidence="3" key="1">
    <citation type="journal article" date="2019" name="Database">
        <title>The radish genome database (RadishGD): an integrated information resource for radish genomics.</title>
        <authorList>
            <person name="Yu H.J."/>
            <person name="Baek S."/>
            <person name="Lee Y.J."/>
            <person name="Cho A."/>
            <person name="Mun J.H."/>
        </authorList>
    </citation>
    <scope>NUCLEOTIDE SEQUENCE [LARGE SCALE GENOMIC DNA]</scope>
    <source>
        <strain evidence="3">cv. WK10039</strain>
    </source>
</reference>
<dbReference type="AlphaFoldDB" id="A0A9W3D8L2"/>
<dbReference type="PANTHER" id="PTHR11697:SF230">
    <property type="entry name" value="ZINC FINGER, MYM DOMAIN CONTAINING 1"/>
    <property type="match status" value="1"/>
</dbReference>
<reference evidence="4" key="2">
    <citation type="submission" date="2025-08" db="UniProtKB">
        <authorList>
            <consortium name="RefSeq"/>
        </authorList>
    </citation>
    <scope>IDENTIFICATION</scope>
    <source>
        <tissue evidence="4">Leaf</tissue>
    </source>
</reference>
<dbReference type="Proteomes" id="UP000504610">
    <property type="component" value="Chromosome 2"/>
</dbReference>
<name>A0A9W3D8L2_RAPSA</name>
<dbReference type="GeneID" id="108834030"/>
<sequence length="617" mass="71051">MKEIRDYTENKGGSDEFVTKGFDTWKNPKRLGDHVGLVNSFHNNAMKMADSLMNQDQSIARSFYKQNEAAKNEYKIRLNASIDACRYLLRQGLPFRGHDESMESANRGNFVELVKYTANQNELVSKVVLENAPKNNQMVSHKIQKELAHCFAEEVIQSIIQELDHDVFFLMVDESADVSTKKQVAVVFRFGDKKGIVKERFVGLIHVQETSSATLKSAIDSLFAKRGLSMKKLRGQIAVLLNVVGASCKRQDMIREDQRKILEEGVSRGEIKTANGLNQERSIQRPGNTRWSSHYKTLLRLADLFTSIIKVLEHVETDGPDGIKRCQANGLLKYFHTFDFVFYLQFMLLLLGLTNNLSLALQSKDQDILNVMSLVQSTKQQLYKLRDNGWDSIIGKVNSFCEKNKTELLSMEEEFVNPKRPRQRSNITNLHHYQVECFYTVLDMQIQEFNDRFDEINTELLGCTASLSPIDSFHQFDQSKFVRLSEFYHEDFSSLERISLEHQLAIYIDYISEDQRFANLKGLGDLALMMVETKKHLSHPLVYRLLKLVLTLPVATATVERSFSAMKIVKTTLRNRMGEEFLNACMVCYTEKDHFDEITNEAVLKRFQDMGDRRMTL</sequence>
<protein>
    <submittedName>
        <fullName evidence="4">Uncharacterized protein LOC108834030</fullName>
    </submittedName>
</protein>
<gene>
    <name evidence="4" type="primary">LOC108834030</name>
</gene>
<dbReference type="PANTHER" id="PTHR11697">
    <property type="entry name" value="GENERAL TRANSCRIPTION FACTOR 2-RELATED ZINC FINGER PROTEIN"/>
    <property type="match status" value="1"/>
</dbReference>
<dbReference type="InterPro" id="IPR008906">
    <property type="entry name" value="HATC_C_dom"/>
</dbReference>
<dbReference type="InterPro" id="IPR025398">
    <property type="entry name" value="DUF4371"/>
</dbReference>
<feature type="domain" description="HAT C-terminal dimerisation" evidence="1">
    <location>
        <begin position="533"/>
        <end position="592"/>
    </location>
</feature>
<dbReference type="InterPro" id="IPR012337">
    <property type="entry name" value="RNaseH-like_sf"/>
</dbReference>
<keyword evidence="3" id="KW-1185">Reference proteome</keyword>
<dbReference type="RefSeq" id="XP_056860099.1">
    <property type="nucleotide sequence ID" value="XM_057004119.1"/>
</dbReference>
<proteinExistence type="predicted"/>
<dbReference type="GO" id="GO:0046983">
    <property type="term" value="F:protein dimerization activity"/>
    <property type="evidence" value="ECO:0007669"/>
    <property type="project" value="InterPro"/>
</dbReference>
<evidence type="ECO:0000313" key="3">
    <source>
        <dbReference type="Proteomes" id="UP000504610"/>
    </source>
</evidence>
<dbReference type="InterPro" id="IPR055298">
    <property type="entry name" value="AtLOH3-like"/>
</dbReference>
<dbReference type="SUPFAM" id="SSF53098">
    <property type="entry name" value="Ribonuclease H-like"/>
    <property type="match status" value="1"/>
</dbReference>
<organism evidence="3 4">
    <name type="scientific">Raphanus sativus</name>
    <name type="common">Radish</name>
    <name type="synonym">Raphanus raphanistrum var. sativus</name>
    <dbReference type="NCBI Taxonomy" id="3726"/>
    <lineage>
        <taxon>Eukaryota</taxon>
        <taxon>Viridiplantae</taxon>
        <taxon>Streptophyta</taxon>
        <taxon>Embryophyta</taxon>
        <taxon>Tracheophyta</taxon>
        <taxon>Spermatophyta</taxon>
        <taxon>Magnoliopsida</taxon>
        <taxon>eudicotyledons</taxon>
        <taxon>Gunneridae</taxon>
        <taxon>Pentapetalae</taxon>
        <taxon>rosids</taxon>
        <taxon>malvids</taxon>
        <taxon>Brassicales</taxon>
        <taxon>Brassicaceae</taxon>
        <taxon>Brassiceae</taxon>
        <taxon>Raphanus</taxon>
    </lineage>
</organism>
<evidence type="ECO:0000259" key="1">
    <source>
        <dbReference type="Pfam" id="PF05699"/>
    </source>
</evidence>
<feature type="domain" description="DUF4371" evidence="2">
    <location>
        <begin position="15"/>
        <end position="236"/>
    </location>
</feature>